<evidence type="ECO:0000259" key="2">
    <source>
        <dbReference type="SMART" id="SM00769"/>
    </source>
</evidence>
<dbReference type="GO" id="GO:0009269">
    <property type="term" value="P:response to desiccation"/>
    <property type="evidence" value="ECO:0007669"/>
    <property type="project" value="InterPro"/>
</dbReference>
<dbReference type="Pfam" id="PF03168">
    <property type="entry name" value="LEA_2"/>
    <property type="match status" value="1"/>
</dbReference>
<evidence type="ECO:0000313" key="3">
    <source>
        <dbReference type="EMBL" id="MBA4641912.1"/>
    </source>
</evidence>
<accession>A0A7C8ZFB6</accession>
<dbReference type="InterPro" id="IPR045043">
    <property type="entry name" value="Lea14-like"/>
</dbReference>
<reference evidence="3" key="2">
    <citation type="submission" date="2020-07" db="EMBL/GenBank/DDBJ databases">
        <authorList>
            <person name="Vera ALvarez R."/>
            <person name="Arias-Moreno D.M."/>
            <person name="Jimenez-Jacinto V."/>
            <person name="Jimenez-Bremont J.F."/>
            <person name="Swaminathan K."/>
            <person name="Moose S.P."/>
            <person name="Guerrero-Gonzalez M.L."/>
            <person name="Marino-Ramirez L."/>
            <person name="Landsman D."/>
            <person name="Rodriguez-Kessler M."/>
            <person name="Delgado-Sanchez P."/>
        </authorList>
    </citation>
    <scope>NUCLEOTIDE SEQUENCE</scope>
    <source>
        <tissue evidence="3">Cladode</tissue>
    </source>
</reference>
<dbReference type="InterPro" id="IPR004864">
    <property type="entry name" value="LEA_2"/>
</dbReference>
<dbReference type="Gene3D" id="2.60.40.1820">
    <property type="match status" value="1"/>
</dbReference>
<protein>
    <recommendedName>
        <fullName evidence="2">Water stress and hypersensitive response domain-containing protein</fullName>
    </recommendedName>
</protein>
<proteinExistence type="inferred from homology"/>
<feature type="domain" description="Water stress and hypersensitive response" evidence="2">
    <location>
        <begin position="20"/>
        <end position="137"/>
    </location>
</feature>
<comment type="similarity">
    <text evidence="1">Belongs to the LEA type 2 family.</text>
</comment>
<evidence type="ECO:0000256" key="1">
    <source>
        <dbReference type="ARBA" id="ARBA00005960"/>
    </source>
</evidence>
<organism evidence="3">
    <name type="scientific">Opuntia streptacantha</name>
    <name type="common">Prickly pear cactus</name>
    <name type="synonym">Opuntia cardona</name>
    <dbReference type="NCBI Taxonomy" id="393608"/>
    <lineage>
        <taxon>Eukaryota</taxon>
        <taxon>Viridiplantae</taxon>
        <taxon>Streptophyta</taxon>
        <taxon>Embryophyta</taxon>
        <taxon>Tracheophyta</taxon>
        <taxon>Spermatophyta</taxon>
        <taxon>Magnoliopsida</taxon>
        <taxon>eudicotyledons</taxon>
        <taxon>Gunneridae</taxon>
        <taxon>Pentapetalae</taxon>
        <taxon>Caryophyllales</taxon>
        <taxon>Cactineae</taxon>
        <taxon>Cactaceae</taxon>
        <taxon>Opuntioideae</taxon>
        <taxon>Opuntia</taxon>
    </lineage>
</organism>
<dbReference type="SMART" id="SM00769">
    <property type="entry name" value="WHy"/>
    <property type="match status" value="1"/>
</dbReference>
<name>A0A7C8ZFB6_OPUST</name>
<dbReference type="AlphaFoldDB" id="A0A7C8ZFB6"/>
<dbReference type="SUPFAM" id="SSF117070">
    <property type="entry name" value="LEA14-like"/>
    <property type="match status" value="1"/>
</dbReference>
<reference evidence="3" key="1">
    <citation type="journal article" date="2013" name="J. Plant Res.">
        <title>Effect of fungi and light on seed germination of three Opuntia species from semiarid lands of central Mexico.</title>
        <authorList>
            <person name="Delgado-Sanchez P."/>
            <person name="Jimenez-Bremont J.F."/>
            <person name="Guerrero-Gonzalez Mde L."/>
            <person name="Flores J."/>
        </authorList>
    </citation>
    <scope>NUCLEOTIDE SEQUENCE</scope>
    <source>
        <tissue evidence="3">Cladode</tissue>
    </source>
</reference>
<dbReference type="InterPro" id="IPR013990">
    <property type="entry name" value="WHy-dom"/>
</dbReference>
<sequence>MEAIKGFVSEKISEMPKPEATFQDLDLKGVAMDGVSYLAKIAVSNPYPTSIPICEVDYSLKSDAREIVSGKMPDPGSLKAKETTVLEVPLKVPHNIVLSLVKDVWLDWDIDYELNVTLIIDLPVIGDIKIPINQKGEVKLPSIKDFFKGGNDGDSKDKDKEDKN</sequence>
<dbReference type="EMBL" id="GISG01126284">
    <property type="protein sequence ID" value="MBA4641912.1"/>
    <property type="molecule type" value="Transcribed_RNA"/>
</dbReference>
<dbReference type="PANTHER" id="PTHR31459">
    <property type="match status" value="1"/>
</dbReference>
<dbReference type="GO" id="GO:0005829">
    <property type="term" value="C:cytosol"/>
    <property type="evidence" value="ECO:0007669"/>
    <property type="project" value="TreeGrafter"/>
</dbReference>
<dbReference type="FunFam" id="2.60.40.1820:FF:000001">
    <property type="entry name" value="Desiccation protectant protein Lea14-like"/>
    <property type="match status" value="1"/>
</dbReference>
<dbReference type="PANTHER" id="PTHR31459:SF19">
    <property type="entry name" value="DESICCATION-RELATED PROTEIN LEA14-RELATED"/>
    <property type="match status" value="1"/>
</dbReference>